<keyword evidence="8" id="KW-1185">Reference proteome</keyword>
<sequence>MISCGSDDSKSSGPVVEDNFIRGADMSFLPEIEQSGYVYKNGTGQPEDALLTLKKAGVNTIRIRLWKNPSTPHSGMAEVKALAQRVKARGMKVWLTVHFSDTWADPSQQAVPAEWAGLNLQQLTDQAMLYTANVLAEIHPDIFQIGNETNTGFMYPLGNLVENEAGYLQLVNGISATIRQNAPDTKIMIHYAGIADSADWFFNKITDVDYDYIGLSYYPVWHGKSLANVQTKMHQLGQAHNKKVVIAETSYPFTLGWNDLTNNTIGTQDQIIPSYPATPDGQKSYMLDIRNIAKNAGMGFCYWGTEWVAFRGAEATNGSAGENLALWDFEGKALPAMDTFYK</sequence>
<dbReference type="GO" id="GO:0031218">
    <property type="term" value="F:arabinogalactan endo-1,4-beta-galactosidase activity"/>
    <property type="evidence" value="ECO:0007669"/>
    <property type="project" value="UniProtKB-EC"/>
</dbReference>
<comment type="catalytic activity">
    <reaction evidence="1 6">
        <text>The enzyme specifically hydrolyzes (1-&gt;4)-beta-D-galactosidic linkages in type I arabinogalactans.</text>
        <dbReference type="EC" id="3.2.1.89"/>
    </reaction>
</comment>
<dbReference type="AlphaFoldDB" id="A0A2S1R2N5"/>
<dbReference type="OrthoDB" id="9768786at2"/>
<dbReference type="Pfam" id="PF07745">
    <property type="entry name" value="Glyco_hydro_53"/>
    <property type="match status" value="1"/>
</dbReference>
<dbReference type="KEGG" id="falb:HYN59_02750"/>
<dbReference type="GO" id="GO:0015926">
    <property type="term" value="F:glucosidase activity"/>
    <property type="evidence" value="ECO:0007669"/>
    <property type="project" value="InterPro"/>
</dbReference>
<dbReference type="InterPro" id="IPR011683">
    <property type="entry name" value="Glyco_hydro_53"/>
</dbReference>
<evidence type="ECO:0000256" key="5">
    <source>
        <dbReference type="ARBA" id="ARBA00023295"/>
    </source>
</evidence>
<evidence type="ECO:0000256" key="1">
    <source>
        <dbReference type="ARBA" id="ARBA00001695"/>
    </source>
</evidence>
<evidence type="ECO:0000313" key="7">
    <source>
        <dbReference type="EMBL" id="AWH86905.1"/>
    </source>
</evidence>
<evidence type="ECO:0000256" key="3">
    <source>
        <dbReference type="ARBA" id="ARBA00012556"/>
    </source>
</evidence>
<evidence type="ECO:0000256" key="2">
    <source>
        <dbReference type="ARBA" id="ARBA00010687"/>
    </source>
</evidence>
<dbReference type="InterPro" id="IPR017853">
    <property type="entry name" value="GH"/>
</dbReference>
<dbReference type="EC" id="3.2.1.89" evidence="3 6"/>
<dbReference type="EMBL" id="CP029186">
    <property type="protein sequence ID" value="AWH86905.1"/>
    <property type="molecule type" value="Genomic_DNA"/>
</dbReference>
<organism evidence="7 8">
    <name type="scientific">Flavobacterium album</name>
    <dbReference type="NCBI Taxonomy" id="2175091"/>
    <lineage>
        <taxon>Bacteria</taxon>
        <taxon>Pseudomonadati</taxon>
        <taxon>Bacteroidota</taxon>
        <taxon>Flavobacteriia</taxon>
        <taxon>Flavobacteriales</taxon>
        <taxon>Flavobacteriaceae</taxon>
        <taxon>Flavobacterium</taxon>
    </lineage>
</organism>
<evidence type="ECO:0000256" key="6">
    <source>
        <dbReference type="RuleBase" id="RU361192"/>
    </source>
</evidence>
<comment type="similarity">
    <text evidence="2 6">Belongs to the glycosyl hydrolase 53 family.</text>
</comment>
<dbReference type="Proteomes" id="UP000244929">
    <property type="component" value="Chromosome"/>
</dbReference>
<evidence type="ECO:0000256" key="4">
    <source>
        <dbReference type="ARBA" id="ARBA00022801"/>
    </source>
</evidence>
<name>A0A2S1R2N5_9FLAO</name>
<dbReference type="GO" id="GO:0045490">
    <property type="term" value="P:pectin catabolic process"/>
    <property type="evidence" value="ECO:0007669"/>
    <property type="project" value="TreeGrafter"/>
</dbReference>
<accession>A0A2S1R2N5</accession>
<dbReference type="PANTHER" id="PTHR34983">
    <property type="entry name" value="ARABINOGALACTAN ENDO-BETA-1,4-GALACTANASE A"/>
    <property type="match status" value="1"/>
</dbReference>
<reference evidence="7 8" key="1">
    <citation type="submission" date="2018-04" db="EMBL/GenBank/DDBJ databases">
        <title>Genome sequencing of Flavobacterium sp. HYN0059.</title>
        <authorList>
            <person name="Yi H."/>
            <person name="Baek C."/>
        </authorList>
    </citation>
    <scope>NUCLEOTIDE SEQUENCE [LARGE SCALE GENOMIC DNA]</scope>
    <source>
        <strain evidence="7 8">HYN0059</strain>
    </source>
</reference>
<dbReference type="PANTHER" id="PTHR34983:SF1">
    <property type="entry name" value="ARABINOGALACTAN ENDO-BETA-1,4-GALACTANASE A"/>
    <property type="match status" value="1"/>
</dbReference>
<dbReference type="Gene3D" id="3.20.20.80">
    <property type="entry name" value="Glycosidases"/>
    <property type="match status" value="1"/>
</dbReference>
<gene>
    <name evidence="7" type="ORF">HYN59_02750</name>
</gene>
<proteinExistence type="inferred from homology"/>
<dbReference type="SUPFAM" id="SSF51445">
    <property type="entry name" value="(Trans)glycosidases"/>
    <property type="match status" value="1"/>
</dbReference>
<protein>
    <recommendedName>
        <fullName evidence="3 6">Arabinogalactan endo-beta-1,4-galactanase</fullName>
        <ecNumber evidence="3 6">3.2.1.89</ecNumber>
    </recommendedName>
</protein>
<keyword evidence="4 6" id="KW-0378">Hydrolase</keyword>
<evidence type="ECO:0000313" key="8">
    <source>
        <dbReference type="Proteomes" id="UP000244929"/>
    </source>
</evidence>
<keyword evidence="5 6" id="KW-0326">Glycosidase</keyword>